<proteinExistence type="predicted"/>
<accession>A0A061ATZ2</accession>
<reference evidence="1" key="1">
    <citation type="journal article" date="2014" name="Genome Announc.">
        <title>Draft genome sequence of Rhodosporidium toruloides CECT1137, an oleaginous yeast of biotechnological interest.</title>
        <authorList>
            <person name="Morin N."/>
            <person name="Calcas X."/>
            <person name="Devillers H."/>
            <person name="Durrens P."/>
            <person name="Sherman D.J."/>
            <person name="Nicaud J.-M."/>
            <person name="Neuveglise C."/>
        </authorList>
    </citation>
    <scope>NUCLEOTIDE SEQUENCE</scope>
    <source>
        <strain evidence="1">CECT1137</strain>
    </source>
</reference>
<organism evidence="1">
    <name type="scientific">Rhodotorula toruloides</name>
    <name type="common">Yeast</name>
    <name type="synonym">Rhodosporidium toruloides</name>
    <dbReference type="NCBI Taxonomy" id="5286"/>
    <lineage>
        <taxon>Eukaryota</taxon>
        <taxon>Fungi</taxon>
        <taxon>Dikarya</taxon>
        <taxon>Basidiomycota</taxon>
        <taxon>Pucciniomycotina</taxon>
        <taxon>Microbotryomycetes</taxon>
        <taxon>Sporidiobolales</taxon>
        <taxon>Sporidiobolaceae</taxon>
        <taxon>Rhodotorula</taxon>
    </lineage>
</organism>
<dbReference type="EMBL" id="LK052940">
    <property type="protein sequence ID" value="CDR40997.1"/>
    <property type="molecule type" value="Genomic_DNA"/>
</dbReference>
<name>A0A061ATZ2_RHOTO</name>
<sequence>MSGPPTSFDTAAAQRMRIEAERHPSSQLHLLVQRYVQFWHQFSDRDHAALPPLQVGAPVTHQGKGTFDVPWYTRVSCGITEVQRVRNRTRDDRTALDDSLGGNAWAHQDAGNRGKGVKKPIAGPFPMIYVPFARPTEDKEFIKTYEGWRNGRYSAGRPWVIDSADLPPHLADHLRCGYTRVVWQLGASDNDQLASISCIEDCNLGDPPAATTHRLTLHGEYGIVTHYLVTFVPPGEHEVQAREEGEVAHVLGKAATLRGSSAQHKQREEREAFLRLLADLVRRYVRFWHVQICEKSEEDLRNYSPELTPRQVQPSTAHSFFATPFVTSIYEAKNRARGGPMLPRAGGDLWMDKPVQDSRTEPIQSQIGGPFPLILHKVGPPRSAEKSYAAWEAGELSSSRRPWEIDSNAVGHDEGVRLRGKLDRVSWHYDLGTAFDFEHAANPSLGRERVLQQAPKFARSHTLTIVREGQVAHVEIIFDHPPNHVQARREGEAYRVLGKSSARRRH</sequence>
<protein>
    <submittedName>
        <fullName evidence="1">RHTO0S05e10638g1_1</fullName>
    </submittedName>
</protein>
<gene>
    <name evidence="1" type="ORF">RHTO0S_05e10638g</name>
</gene>
<evidence type="ECO:0000313" key="1">
    <source>
        <dbReference type="EMBL" id="CDR40997.1"/>
    </source>
</evidence>
<dbReference type="OrthoDB" id="2528978at2759"/>
<dbReference type="AlphaFoldDB" id="A0A061ATZ2"/>